<comment type="caution">
    <text evidence="3">The sequence shown here is derived from an EMBL/GenBank/DDBJ whole genome shotgun (WGS) entry which is preliminary data.</text>
</comment>
<feature type="domain" description="Double Cache" evidence="2">
    <location>
        <begin position="57"/>
        <end position="130"/>
    </location>
</feature>
<evidence type="ECO:0000256" key="1">
    <source>
        <dbReference type="SAM" id="SignalP"/>
    </source>
</evidence>
<gene>
    <name evidence="3" type="ORF">Lqui_0303</name>
</gene>
<reference evidence="3 4" key="1">
    <citation type="submission" date="2015-11" db="EMBL/GenBank/DDBJ databases">
        <title>Genomic analysis of 38 Legionella species identifies large and diverse effector repertoires.</title>
        <authorList>
            <person name="Burstein D."/>
            <person name="Amaro F."/>
            <person name="Zusman T."/>
            <person name="Lifshitz Z."/>
            <person name="Cohen O."/>
            <person name="Gilbert J.A."/>
            <person name="Pupko T."/>
            <person name="Shuman H.A."/>
            <person name="Segal G."/>
        </authorList>
    </citation>
    <scope>NUCLEOTIDE SEQUENCE [LARGE SCALE GENOMIC DNA]</scope>
    <source>
        <strain evidence="3 4">CDC#1442-AUS-E</strain>
    </source>
</reference>
<feature type="chain" id="PRO_5006917247" description="Double Cache domain-containing protein" evidence="1">
    <location>
        <begin position="25"/>
        <end position="159"/>
    </location>
</feature>
<proteinExistence type="predicted"/>
<feature type="signal peptide" evidence="1">
    <location>
        <begin position="1"/>
        <end position="24"/>
    </location>
</feature>
<evidence type="ECO:0000313" key="3">
    <source>
        <dbReference type="EMBL" id="KTD51459.1"/>
    </source>
</evidence>
<dbReference type="EMBL" id="LNYS01000006">
    <property type="protein sequence ID" value="KTD51459.1"/>
    <property type="molecule type" value="Genomic_DNA"/>
</dbReference>
<keyword evidence="1" id="KW-0732">Signal</keyword>
<dbReference type="Pfam" id="PF08269">
    <property type="entry name" value="dCache_2"/>
    <property type="match status" value="1"/>
</dbReference>
<dbReference type="Proteomes" id="UP000054618">
    <property type="component" value="Unassembled WGS sequence"/>
</dbReference>
<dbReference type="Gene3D" id="3.30.450.20">
    <property type="entry name" value="PAS domain"/>
    <property type="match status" value="1"/>
</dbReference>
<dbReference type="RefSeq" id="WP_058506437.1">
    <property type="nucleotide sequence ID" value="NZ_CAAAIK010000034.1"/>
</dbReference>
<protein>
    <recommendedName>
        <fullName evidence="2">Double Cache domain-containing protein</fullName>
    </recommendedName>
</protein>
<evidence type="ECO:0000259" key="2">
    <source>
        <dbReference type="Pfam" id="PF08269"/>
    </source>
</evidence>
<accession>A0A0W0Y4L9</accession>
<dbReference type="STRING" id="45073.Lqui_0303"/>
<name>A0A0W0Y4L9_9GAMM</name>
<dbReference type="InterPro" id="IPR004010">
    <property type="entry name" value="Double_Cache_2"/>
</dbReference>
<keyword evidence="4" id="KW-1185">Reference proteome</keyword>
<sequence length="159" mass="18206">MSFSKWPYTFYFLLATFPAMNAFAMESLTIEEKKVINRVTKARILIETKGKKAALNAFQKNSSQIFAIELDGTVLASPIHPEMIGTNQWLYKDDLGVLVVQEEIAKAKAGGGWLNARFRKNHLTGRYACRKLYILPIQNDFFIGSWYYYPARLKNNCPV</sequence>
<dbReference type="OrthoDB" id="2489132at2"/>
<evidence type="ECO:0000313" key="4">
    <source>
        <dbReference type="Proteomes" id="UP000054618"/>
    </source>
</evidence>
<dbReference type="AlphaFoldDB" id="A0A0W0Y4L9"/>
<organism evidence="3 4">
    <name type="scientific">Legionella quinlivanii</name>
    <dbReference type="NCBI Taxonomy" id="45073"/>
    <lineage>
        <taxon>Bacteria</taxon>
        <taxon>Pseudomonadati</taxon>
        <taxon>Pseudomonadota</taxon>
        <taxon>Gammaproteobacteria</taxon>
        <taxon>Legionellales</taxon>
        <taxon>Legionellaceae</taxon>
        <taxon>Legionella</taxon>
    </lineage>
</organism>
<dbReference type="PATRIC" id="fig|45073.5.peg.324"/>